<keyword evidence="4" id="KW-1003">Cell membrane</keyword>
<feature type="transmembrane region" description="Helical" evidence="8">
    <location>
        <begin position="45"/>
        <end position="66"/>
    </location>
</feature>
<feature type="transmembrane region" description="Helical" evidence="8">
    <location>
        <begin position="108"/>
        <end position="126"/>
    </location>
</feature>
<dbReference type="GO" id="GO:0005886">
    <property type="term" value="C:plasma membrane"/>
    <property type="evidence" value="ECO:0007669"/>
    <property type="project" value="UniProtKB-SubCell"/>
</dbReference>
<feature type="transmembrane region" description="Helical" evidence="8">
    <location>
        <begin position="179"/>
        <end position="201"/>
    </location>
</feature>
<evidence type="ECO:0000256" key="8">
    <source>
        <dbReference type="SAM" id="Phobius"/>
    </source>
</evidence>
<evidence type="ECO:0000256" key="5">
    <source>
        <dbReference type="ARBA" id="ARBA00022692"/>
    </source>
</evidence>
<comment type="subcellular location">
    <subcellularLocation>
        <location evidence="1">Cell membrane</location>
        <topology evidence="1">Multi-pass membrane protein</topology>
    </subcellularLocation>
</comment>
<evidence type="ECO:0000256" key="6">
    <source>
        <dbReference type="ARBA" id="ARBA00022989"/>
    </source>
</evidence>
<feature type="transmembrane region" description="Helical" evidence="8">
    <location>
        <begin position="222"/>
        <end position="241"/>
    </location>
</feature>
<dbReference type="InterPro" id="IPR037294">
    <property type="entry name" value="ABC_BtuC-like"/>
</dbReference>
<dbReference type="GO" id="GO:0033214">
    <property type="term" value="P:siderophore-iron import into cell"/>
    <property type="evidence" value="ECO:0007669"/>
    <property type="project" value="TreeGrafter"/>
</dbReference>
<dbReference type="OrthoDB" id="9782305at2"/>
<dbReference type="SUPFAM" id="SSF81345">
    <property type="entry name" value="ABC transporter involved in vitamin B12 uptake, BtuC"/>
    <property type="match status" value="1"/>
</dbReference>
<gene>
    <name evidence="9" type="ORF">FJR48_00590</name>
</gene>
<dbReference type="GO" id="GO:0022857">
    <property type="term" value="F:transmembrane transporter activity"/>
    <property type="evidence" value="ECO:0007669"/>
    <property type="project" value="InterPro"/>
</dbReference>
<evidence type="ECO:0000256" key="2">
    <source>
        <dbReference type="ARBA" id="ARBA00007935"/>
    </source>
</evidence>
<comment type="similarity">
    <text evidence="2">Belongs to the binding-protein-dependent transport system permease family. FecCD subfamily.</text>
</comment>
<dbReference type="InterPro" id="IPR000522">
    <property type="entry name" value="ABC_transptr_permease_BtuC"/>
</dbReference>
<accession>A0A5P8NY05</accession>
<dbReference type="RefSeq" id="WP_152306242.1">
    <property type="nucleotide sequence ID" value="NZ_CP043617.1"/>
</dbReference>
<keyword evidence="10" id="KW-1185">Reference proteome</keyword>
<evidence type="ECO:0000256" key="3">
    <source>
        <dbReference type="ARBA" id="ARBA00022448"/>
    </source>
</evidence>
<feature type="transmembrane region" description="Helical" evidence="8">
    <location>
        <begin position="297"/>
        <end position="316"/>
    </location>
</feature>
<evidence type="ECO:0000256" key="4">
    <source>
        <dbReference type="ARBA" id="ARBA00022475"/>
    </source>
</evidence>
<keyword evidence="5 8" id="KW-0812">Transmembrane</keyword>
<feature type="transmembrane region" description="Helical" evidence="8">
    <location>
        <begin position="270"/>
        <end position="291"/>
    </location>
</feature>
<protein>
    <submittedName>
        <fullName evidence="9">Iron ABC transporter permease</fullName>
    </submittedName>
</protein>
<dbReference type="PANTHER" id="PTHR30472:SF25">
    <property type="entry name" value="ABC TRANSPORTER PERMEASE PROTEIN MJ0876-RELATED"/>
    <property type="match status" value="1"/>
</dbReference>
<evidence type="ECO:0000256" key="1">
    <source>
        <dbReference type="ARBA" id="ARBA00004651"/>
    </source>
</evidence>
<evidence type="ECO:0000313" key="9">
    <source>
        <dbReference type="EMBL" id="QFR48299.1"/>
    </source>
</evidence>
<dbReference type="Proteomes" id="UP000326944">
    <property type="component" value="Chromosome"/>
</dbReference>
<name>A0A5P8NY05_9BACT</name>
<organism evidence="9 10">
    <name type="scientific">Sulfurimonas lithotrophica</name>
    <dbReference type="NCBI Taxonomy" id="2590022"/>
    <lineage>
        <taxon>Bacteria</taxon>
        <taxon>Pseudomonadati</taxon>
        <taxon>Campylobacterota</taxon>
        <taxon>Epsilonproteobacteria</taxon>
        <taxon>Campylobacterales</taxon>
        <taxon>Sulfurimonadaceae</taxon>
        <taxon>Sulfurimonas</taxon>
    </lineage>
</organism>
<proteinExistence type="inferred from homology"/>
<dbReference type="Pfam" id="PF01032">
    <property type="entry name" value="FecCD"/>
    <property type="match status" value="1"/>
</dbReference>
<keyword evidence="3" id="KW-0813">Transport</keyword>
<dbReference type="PANTHER" id="PTHR30472">
    <property type="entry name" value="FERRIC ENTEROBACTIN TRANSPORT SYSTEM PERMEASE PROTEIN"/>
    <property type="match status" value="1"/>
</dbReference>
<keyword evidence="7 8" id="KW-0472">Membrane</keyword>
<dbReference type="KEGG" id="sulg:FJR48_00590"/>
<dbReference type="CDD" id="cd06550">
    <property type="entry name" value="TM_ABC_iron-siderophores_like"/>
    <property type="match status" value="1"/>
</dbReference>
<dbReference type="AlphaFoldDB" id="A0A5P8NY05"/>
<sequence>MTRFILWTILVSIFLLSPFFGAVTLDINEVFKGSTLHSDIFYNLRLPRLFFAFFAGVILSLSGLLFQTLFRNPLMTPYTLGISSGAVLGAGIAIKLGLIGIVFGISSISIFGFAGAIFTVFLLLYLSRFLKNSHQESLLLLGIALSLFYTSSLMIVFYLGDTIQNDMLLRFTMGSLSIIGWQNPMLFAFISFVLVGCIYIYRYELELLNVSDESSQLKGLDTKKITLLLLVVSSFSIGFLVSISGPIGFIGLVVPHIVTKLYPTTIKKRIIKTAVFGGLFLVMCDTITRVIQTQSELPIGIVTALIGGPFFIYLIISRSSK</sequence>
<feature type="transmembrane region" description="Helical" evidence="8">
    <location>
        <begin position="78"/>
        <end position="102"/>
    </location>
</feature>
<evidence type="ECO:0000256" key="7">
    <source>
        <dbReference type="ARBA" id="ARBA00023136"/>
    </source>
</evidence>
<feature type="transmembrane region" description="Helical" evidence="8">
    <location>
        <begin position="138"/>
        <end position="159"/>
    </location>
</feature>
<evidence type="ECO:0000313" key="10">
    <source>
        <dbReference type="Proteomes" id="UP000326944"/>
    </source>
</evidence>
<dbReference type="EMBL" id="CP043617">
    <property type="protein sequence ID" value="QFR48299.1"/>
    <property type="molecule type" value="Genomic_DNA"/>
</dbReference>
<dbReference type="Gene3D" id="1.10.3470.10">
    <property type="entry name" value="ABC transporter involved in vitamin B12 uptake, BtuC"/>
    <property type="match status" value="1"/>
</dbReference>
<reference evidence="9 10" key="1">
    <citation type="submission" date="2019-09" db="EMBL/GenBank/DDBJ databases">
        <title>Sulfurimonas gotlandica sp. nov., a chemoautotrophic and psychrotolerant epsilonproteobacterium isolated from a pelagic redoxcline, and an emended description of the genus Sulfurimonas.</title>
        <authorList>
            <person name="Wang S."/>
            <person name="Jiang L."/>
            <person name="Shao S."/>
        </authorList>
    </citation>
    <scope>NUCLEOTIDE SEQUENCE [LARGE SCALE GENOMIC DNA]</scope>
    <source>
        <strain evidence="9 10">GYSZ_1</strain>
    </source>
</reference>
<keyword evidence="6 8" id="KW-1133">Transmembrane helix</keyword>